<protein>
    <submittedName>
        <fullName evidence="1">Uncharacterized protein</fullName>
    </submittedName>
</protein>
<reference evidence="1" key="1">
    <citation type="journal article" date="2021" name="Nat. Microbiol.">
        <title>Cocultivation of an ultrasmall environmental parasitic bacterium with lytic ability against bacteria associated with wastewater foams.</title>
        <authorList>
            <person name="Batinovic S."/>
            <person name="Rose J.J.A."/>
            <person name="Ratcliffe J."/>
            <person name="Seviour R.J."/>
            <person name="Petrovski S."/>
        </authorList>
    </citation>
    <scope>NUCLEOTIDE SEQUENCE</scope>
    <source>
        <strain evidence="1">CON9</strain>
    </source>
</reference>
<gene>
    <name evidence="1" type="ORF">GII31_17970</name>
</gene>
<proteinExistence type="predicted"/>
<evidence type="ECO:0000313" key="2">
    <source>
        <dbReference type="Proteomes" id="UP001059836"/>
    </source>
</evidence>
<dbReference type="RefSeq" id="WP_213244748.1">
    <property type="nucleotide sequence ID" value="NZ_CP045806.1"/>
</dbReference>
<keyword evidence="2" id="KW-1185">Reference proteome</keyword>
<evidence type="ECO:0000313" key="1">
    <source>
        <dbReference type="EMBL" id="QHN36494.1"/>
    </source>
</evidence>
<name>A0ABX6IM99_9ACTN</name>
<dbReference type="Proteomes" id="UP001059836">
    <property type="component" value="Chromosome"/>
</dbReference>
<accession>A0ABX6IM99</accession>
<dbReference type="EMBL" id="CP045809">
    <property type="protein sequence ID" value="QHN36494.1"/>
    <property type="molecule type" value="Genomic_DNA"/>
</dbReference>
<organism evidence="1 2">
    <name type="scientific">Gordonia pseudamarae</name>
    <dbReference type="NCBI Taxonomy" id="2831662"/>
    <lineage>
        <taxon>Bacteria</taxon>
        <taxon>Bacillati</taxon>
        <taxon>Actinomycetota</taxon>
        <taxon>Actinomycetes</taxon>
        <taxon>Mycobacteriales</taxon>
        <taxon>Gordoniaceae</taxon>
        <taxon>Gordonia</taxon>
    </lineage>
</organism>
<sequence>MRPPILTDPDDSELLRRLVTNLPLIAARLDDPSAWTGIRVSEGGTDYWRVQARSALVTPGSPRHVYTAAVHYFPSGSHRQMHQHRRPIAVMPVGEDCADDDPLYDMPWLDGRIRGEMTVRSRRPYAIERCDVAHAVHGIAAHMSINIADITDEPVRPTTNTITPTDDGSTAAILARISGIWQVRTR</sequence>